<protein>
    <submittedName>
        <fullName evidence="1">Uncharacterized protein</fullName>
    </submittedName>
</protein>
<evidence type="ECO:0000313" key="2">
    <source>
        <dbReference type="Proteomes" id="UP001056291"/>
    </source>
</evidence>
<gene>
    <name evidence="1" type="ORF">NBZ79_15490</name>
</gene>
<dbReference type="EMBL" id="CP098747">
    <property type="protein sequence ID" value="USG60569.1"/>
    <property type="molecule type" value="Genomic_DNA"/>
</dbReference>
<keyword evidence="2" id="KW-1185">Reference proteome</keyword>
<evidence type="ECO:0000313" key="1">
    <source>
        <dbReference type="EMBL" id="USG60569.1"/>
    </source>
</evidence>
<organism evidence="1 2">
    <name type="scientific">Sneathiella marina</name>
    <dbReference type="NCBI Taxonomy" id="2950108"/>
    <lineage>
        <taxon>Bacteria</taxon>
        <taxon>Pseudomonadati</taxon>
        <taxon>Pseudomonadota</taxon>
        <taxon>Alphaproteobacteria</taxon>
        <taxon>Sneathiellales</taxon>
        <taxon>Sneathiellaceae</taxon>
        <taxon>Sneathiella</taxon>
    </lineage>
</organism>
<accession>A0ABY4W134</accession>
<dbReference type="Proteomes" id="UP001056291">
    <property type="component" value="Chromosome"/>
</dbReference>
<dbReference type="RefSeq" id="WP_251933450.1">
    <property type="nucleotide sequence ID" value="NZ_CP098747.1"/>
</dbReference>
<sequence length="287" mass="32779">MWTDVTMQSRHPLDDIMQSDTQISPRVKIGNTDLKIDETLYGYPAKGVLFLESPGDIMRDLWGDTRTRLLSNILGALRKYERQKWPVIFDGPLIKTPNKSFKASDKDWHIWGKIITLLEANKNDLIKKLKPGPLDSKFQLQTLTFINENKCSFIEMAGVNETACCYIIARILAAKVWTTFLIDTIHPIWRPLYAHQYEPPVLTAIVEPALCGSEVFPGFRLRDPKSFQNDWVCFSGIGVKEFSDRGNKPLYNMGKVLKSLGNLKSRTKPDLDGNWRARDKIRINPPG</sequence>
<proteinExistence type="predicted"/>
<name>A0ABY4W134_9PROT</name>
<reference evidence="1" key="1">
    <citation type="submission" date="2022-06" db="EMBL/GenBank/DDBJ databases">
        <title>Sneathiella actinostolidae sp. nov., isolated from a sea anemonein the Western Pacific Ocean.</title>
        <authorList>
            <person name="Wei M.J."/>
        </authorList>
    </citation>
    <scope>NUCLEOTIDE SEQUENCE</scope>
    <source>
        <strain evidence="1">PHK-P5</strain>
    </source>
</reference>